<evidence type="ECO:0000256" key="1">
    <source>
        <dbReference type="ARBA" id="ARBA00023115"/>
    </source>
</evidence>
<dbReference type="EMBL" id="VLJS01000046">
    <property type="protein sequence ID" value="TWH15200.1"/>
    <property type="molecule type" value="Genomic_DNA"/>
</dbReference>
<keyword evidence="4" id="KW-1185">Reference proteome</keyword>
<accession>A0A562E029</accession>
<feature type="transmembrane region" description="Helical" evidence="2">
    <location>
        <begin position="125"/>
        <end position="153"/>
    </location>
</feature>
<feature type="transmembrane region" description="Helical" evidence="2">
    <location>
        <begin position="394"/>
        <end position="413"/>
    </location>
</feature>
<dbReference type="GO" id="GO:0006596">
    <property type="term" value="P:polyamine biosynthetic process"/>
    <property type="evidence" value="ECO:0007669"/>
    <property type="project" value="UniProtKB-KW"/>
</dbReference>
<proteinExistence type="predicted"/>
<sequence length="1023" mass="107247">MRRADDARLPAPVLPAAAVLGLFVVSGFAGLVYQSLWSHYLGLVLGHAAYAQSLVLAIFMGGMALGAWGAARLGLRWRRLVLAYAAAEAAIGVLGLAFHPVFVGYTRLSEGVLAALGDGLAAQLYPWLSAALLILPACILLGATFPLLSAGWIRARQGQDARVLGGLYFANSLGAAAGALAATFLLLPRLGMPGALAAAGLANLLVAAVAAWLARGDGVAATRATAASAPDGASARHSPLLRAVLWAGLLSGACSFVYEIGWIRLLNQALGTTVHSFELMLAAFLLGLAGGGAWVHRRGGRLDDPLRTAAIAQVAMGVAALLSLLAFAQSFDWAAALVQSLSRTDGGYRLFLLGSAGVAMAVMLPAAFFAGTTLPLFTLGLLRAGGGEASIGRLYAANTVGAIAGVLLMTHVLVPLLGVRLGLVLAAVGDIAIGFWLLAHARGELQPARLAALSGSAVAALLLALVWGRADPRTQLSGAFRTGHARLDASLEVPFLRDGKTATIGVVRSGTYGTLSLLTNGKSDGAMAQDLERPPGGDELTMVSLGALPLALHPQPRQVGVIGWGLGLSTHTLLGSDRVQRVETVEIEPLVHRAGAQLFARRIARALQDPRSQVHFDDARRFYASGRRRYDVIVSEPSNPWVSGVAGLFTTEFYRFLHGHLAEDGLLVQWLQSYEIDDALLASILAALLENFADARLYLAQDNDLVVVACRSTCPAADAARLRVTGELARETARVGLDGDAALAVRELGGRALLQTYVRALGAAPHSDFHPQVSLQGPRTRFRADRADTLQRLADNGLPVLDLMEGRILPPASEAVAALPGHSVLQARQRAIALAAALSGQPRATPLPARQHELAEAEHELQALLGLSQGPVADLATWTRAAAAVAAATLGHLPPQDLERVWIAPAWIQRDVQPAAVRAVLDLYATAAARDAEAMLRTGEALLQRPEAYPLELQEQALVLAQLGALGSGRAEEVERLHRGYGVALPHGERLRMVRHLVRVRGLELAAAGTAAGDAAQGVAPVR</sequence>
<name>A0A562E029_9GAMM</name>
<keyword evidence="1" id="KW-0620">Polyamine biosynthesis</keyword>
<protein>
    <submittedName>
        <fullName evidence="3">Spermidine synthase</fullName>
    </submittedName>
</protein>
<feature type="transmembrane region" description="Helical" evidence="2">
    <location>
        <begin position="243"/>
        <end position="265"/>
    </location>
</feature>
<dbReference type="Proteomes" id="UP000321583">
    <property type="component" value="Unassembled WGS sequence"/>
</dbReference>
<feature type="transmembrane region" description="Helical" evidence="2">
    <location>
        <begin position="80"/>
        <end position="105"/>
    </location>
</feature>
<dbReference type="Pfam" id="PF01564">
    <property type="entry name" value="Spermine_synth"/>
    <property type="match status" value="1"/>
</dbReference>
<dbReference type="Gene3D" id="3.40.50.150">
    <property type="entry name" value="Vaccinia Virus protein VP39"/>
    <property type="match status" value="1"/>
</dbReference>
<feature type="transmembrane region" description="Helical" evidence="2">
    <location>
        <begin position="450"/>
        <end position="468"/>
    </location>
</feature>
<evidence type="ECO:0000313" key="4">
    <source>
        <dbReference type="Proteomes" id="UP000321583"/>
    </source>
</evidence>
<dbReference type="AlphaFoldDB" id="A0A562E029"/>
<dbReference type="SUPFAM" id="SSF53335">
    <property type="entry name" value="S-adenosyl-L-methionine-dependent methyltransferases"/>
    <property type="match status" value="1"/>
</dbReference>
<feature type="transmembrane region" description="Helical" evidence="2">
    <location>
        <begin position="48"/>
        <end position="68"/>
    </location>
</feature>
<feature type="transmembrane region" description="Helical" evidence="2">
    <location>
        <begin position="308"/>
        <end position="331"/>
    </location>
</feature>
<keyword evidence="2" id="KW-0472">Membrane</keyword>
<organism evidence="3 4">
    <name type="scientific">Pseudoxanthomonas taiwanensis J19</name>
    <dbReference type="NCBI Taxonomy" id="935569"/>
    <lineage>
        <taxon>Bacteria</taxon>
        <taxon>Pseudomonadati</taxon>
        <taxon>Pseudomonadota</taxon>
        <taxon>Gammaproteobacteria</taxon>
        <taxon>Lysobacterales</taxon>
        <taxon>Lysobacteraceae</taxon>
        <taxon>Pseudoxanthomonas</taxon>
    </lineage>
</organism>
<feature type="transmembrane region" description="Helical" evidence="2">
    <location>
        <begin position="165"/>
        <end position="187"/>
    </location>
</feature>
<dbReference type="InterPro" id="IPR029063">
    <property type="entry name" value="SAM-dependent_MTases_sf"/>
</dbReference>
<comment type="caution">
    <text evidence="3">The sequence shown here is derived from an EMBL/GenBank/DDBJ whole genome shotgun (WGS) entry which is preliminary data.</text>
</comment>
<feature type="transmembrane region" description="Helical" evidence="2">
    <location>
        <begin position="419"/>
        <end position="438"/>
    </location>
</feature>
<feature type="transmembrane region" description="Helical" evidence="2">
    <location>
        <begin position="12"/>
        <end position="36"/>
    </location>
</feature>
<evidence type="ECO:0000313" key="3">
    <source>
        <dbReference type="EMBL" id="TWH15200.1"/>
    </source>
</evidence>
<keyword evidence="2" id="KW-1133">Transmembrane helix</keyword>
<dbReference type="PANTHER" id="PTHR43317:SF1">
    <property type="entry name" value="THERMOSPERMINE SYNTHASE ACAULIS5"/>
    <property type="match status" value="1"/>
</dbReference>
<feature type="transmembrane region" description="Helical" evidence="2">
    <location>
        <begin position="277"/>
        <end position="296"/>
    </location>
</feature>
<keyword evidence="2" id="KW-0812">Transmembrane</keyword>
<feature type="transmembrane region" description="Helical" evidence="2">
    <location>
        <begin position="193"/>
        <end position="214"/>
    </location>
</feature>
<gene>
    <name evidence="3" type="ORF">L613_001900000180</name>
</gene>
<evidence type="ECO:0000256" key="2">
    <source>
        <dbReference type="SAM" id="Phobius"/>
    </source>
</evidence>
<feature type="transmembrane region" description="Helical" evidence="2">
    <location>
        <begin position="351"/>
        <end position="382"/>
    </location>
</feature>
<reference evidence="3 4" key="1">
    <citation type="submission" date="2019-07" db="EMBL/GenBank/DDBJ databases">
        <title>Genome sequencing of lignin-degrading bacterial isolates.</title>
        <authorList>
            <person name="Gladden J."/>
        </authorList>
    </citation>
    <scope>NUCLEOTIDE SEQUENCE [LARGE SCALE GENOMIC DNA]</scope>
    <source>
        <strain evidence="3 4">J19</strain>
    </source>
</reference>
<dbReference type="PANTHER" id="PTHR43317">
    <property type="entry name" value="THERMOSPERMINE SYNTHASE ACAULIS5"/>
    <property type="match status" value="1"/>
</dbReference>